<accession>A0A3L6RIP3</accession>
<evidence type="ECO:0000313" key="2">
    <source>
        <dbReference type="EMBL" id="RLN03615.1"/>
    </source>
</evidence>
<comment type="caution">
    <text evidence="2">The sequence shown here is derived from an EMBL/GenBank/DDBJ whole genome shotgun (WGS) entry which is preliminary data.</text>
</comment>
<sequence length="86" mass="9301">MAHKFSISRESSWWTDADSRSWSKTTKGLLGRGSNSHKSGDGRSFDERSSDSSSLRIEVSNPSRKAGSDDVNGDIRITVSSGFCSG</sequence>
<name>A0A3L6RIP3_PANMI</name>
<evidence type="ECO:0000313" key="3">
    <source>
        <dbReference type="Proteomes" id="UP000275267"/>
    </source>
</evidence>
<keyword evidence="3" id="KW-1185">Reference proteome</keyword>
<dbReference type="Proteomes" id="UP000275267">
    <property type="component" value="Unassembled WGS sequence"/>
</dbReference>
<dbReference type="EMBL" id="PQIB02000008">
    <property type="protein sequence ID" value="RLN03615.1"/>
    <property type="molecule type" value="Genomic_DNA"/>
</dbReference>
<protein>
    <submittedName>
        <fullName evidence="2">Uncharacterized protein</fullName>
    </submittedName>
</protein>
<proteinExistence type="predicted"/>
<organism evidence="2 3">
    <name type="scientific">Panicum miliaceum</name>
    <name type="common">Proso millet</name>
    <name type="synonym">Broomcorn millet</name>
    <dbReference type="NCBI Taxonomy" id="4540"/>
    <lineage>
        <taxon>Eukaryota</taxon>
        <taxon>Viridiplantae</taxon>
        <taxon>Streptophyta</taxon>
        <taxon>Embryophyta</taxon>
        <taxon>Tracheophyta</taxon>
        <taxon>Spermatophyta</taxon>
        <taxon>Magnoliopsida</taxon>
        <taxon>Liliopsida</taxon>
        <taxon>Poales</taxon>
        <taxon>Poaceae</taxon>
        <taxon>PACMAD clade</taxon>
        <taxon>Panicoideae</taxon>
        <taxon>Panicodae</taxon>
        <taxon>Paniceae</taxon>
        <taxon>Panicinae</taxon>
        <taxon>Panicum</taxon>
        <taxon>Panicum sect. Panicum</taxon>
    </lineage>
</organism>
<feature type="region of interest" description="Disordered" evidence="1">
    <location>
        <begin position="1"/>
        <end position="73"/>
    </location>
</feature>
<feature type="compositionally biased region" description="Polar residues" evidence="1">
    <location>
        <begin position="8"/>
        <end position="26"/>
    </location>
</feature>
<feature type="compositionally biased region" description="Basic and acidic residues" evidence="1">
    <location>
        <begin position="38"/>
        <end position="50"/>
    </location>
</feature>
<reference evidence="3" key="1">
    <citation type="journal article" date="2019" name="Nat. Commun.">
        <title>The genome of broomcorn millet.</title>
        <authorList>
            <person name="Zou C."/>
            <person name="Miki D."/>
            <person name="Li D."/>
            <person name="Tang Q."/>
            <person name="Xiao L."/>
            <person name="Rajput S."/>
            <person name="Deng P."/>
            <person name="Jia W."/>
            <person name="Huang R."/>
            <person name="Zhang M."/>
            <person name="Sun Y."/>
            <person name="Hu J."/>
            <person name="Fu X."/>
            <person name="Schnable P.S."/>
            <person name="Li F."/>
            <person name="Zhang H."/>
            <person name="Feng B."/>
            <person name="Zhu X."/>
            <person name="Liu R."/>
            <person name="Schnable J.C."/>
            <person name="Zhu J.-K."/>
            <person name="Zhang H."/>
        </authorList>
    </citation>
    <scope>NUCLEOTIDE SEQUENCE [LARGE SCALE GENOMIC DNA]</scope>
</reference>
<gene>
    <name evidence="2" type="ORF">C2845_PM13G07410</name>
</gene>
<evidence type="ECO:0000256" key="1">
    <source>
        <dbReference type="SAM" id="MobiDB-lite"/>
    </source>
</evidence>
<dbReference type="AlphaFoldDB" id="A0A3L6RIP3"/>